<comment type="caution">
    <text evidence="1">The sequence shown here is derived from an EMBL/GenBank/DDBJ whole genome shotgun (WGS) entry which is preliminary data.</text>
</comment>
<sequence>MNLDHGTVGIEKKNEDVNIDKVGSPPLSARLGEITKNLRLLEASTPLHILMPKQSDASQGSLESCDIVEPKTPKTETDVRNLEIVKYTSPWERFHTRSSGVKERVNKNPGKLAFQYYSLSSLSLHIMVYKSIPYFTQGIGEKRATYILELREESPEPFKRVNGLMRRMAGQLFN</sequence>
<evidence type="ECO:0000313" key="2">
    <source>
        <dbReference type="Proteomes" id="UP001291623"/>
    </source>
</evidence>
<organism evidence="1 2">
    <name type="scientific">Anisodus tanguticus</name>
    <dbReference type="NCBI Taxonomy" id="243964"/>
    <lineage>
        <taxon>Eukaryota</taxon>
        <taxon>Viridiplantae</taxon>
        <taxon>Streptophyta</taxon>
        <taxon>Embryophyta</taxon>
        <taxon>Tracheophyta</taxon>
        <taxon>Spermatophyta</taxon>
        <taxon>Magnoliopsida</taxon>
        <taxon>eudicotyledons</taxon>
        <taxon>Gunneridae</taxon>
        <taxon>Pentapetalae</taxon>
        <taxon>asterids</taxon>
        <taxon>lamiids</taxon>
        <taxon>Solanales</taxon>
        <taxon>Solanaceae</taxon>
        <taxon>Solanoideae</taxon>
        <taxon>Hyoscyameae</taxon>
        <taxon>Anisodus</taxon>
    </lineage>
</organism>
<dbReference type="Proteomes" id="UP001291623">
    <property type="component" value="Unassembled WGS sequence"/>
</dbReference>
<accession>A0AAE1S4J7</accession>
<name>A0AAE1S4J7_9SOLA</name>
<keyword evidence="2" id="KW-1185">Reference proteome</keyword>
<dbReference type="EMBL" id="JAVYJV010000009">
    <property type="protein sequence ID" value="KAK4363072.1"/>
    <property type="molecule type" value="Genomic_DNA"/>
</dbReference>
<proteinExistence type="predicted"/>
<evidence type="ECO:0000313" key="1">
    <source>
        <dbReference type="EMBL" id="KAK4363072.1"/>
    </source>
</evidence>
<reference evidence="1" key="1">
    <citation type="submission" date="2023-12" db="EMBL/GenBank/DDBJ databases">
        <title>Genome assembly of Anisodus tanguticus.</title>
        <authorList>
            <person name="Wang Y.-J."/>
        </authorList>
    </citation>
    <scope>NUCLEOTIDE SEQUENCE</scope>
    <source>
        <strain evidence="1">KB-2021</strain>
        <tissue evidence="1">Leaf</tissue>
    </source>
</reference>
<dbReference type="AlphaFoldDB" id="A0AAE1S4J7"/>
<protein>
    <submittedName>
        <fullName evidence="1">Uncharacterized protein</fullName>
    </submittedName>
</protein>
<gene>
    <name evidence="1" type="ORF">RND71_018313</name>
</gene>